<evidence type="ECO:0000256" key="3">
    <source>
        <dbReference type="ARBA" id="ARBA00022452"/>
    </source>
</evidence>
<evidence type="ECO:0000313" key="9">
    <source>
        <dbReference type="EMBL" id="WWO44035.1"/>
    </source>
</evidence>
<evidence type="ECO:0000256" key="7">
    <source>
        <dbReference type="PIRNR" id="PIRNR001892"/>
    </source>
</evidence>
<protein>
    <recommendedName>
        <fullName evidence="7">Protein CyaE</fullName>
    </recommendedName>
</protein>
<keyword evidence="6 7" id="KW-0998">Cell outer membrane</keyword>
<dbReference type="InterPro" id="IPR051906">
    <property type="entry name" value="TolC-like"/>
</dbReference>
<comment type="similarity">
    <text evidence="1 7">Belongs to the outer membrane factor (OMF) (TC 1.B.17) family.</text>
</comment>
<sequence length="454" mass="47682">MNARRRAMTAIAIAASLLLASAAAQAGEFEAAPCPSDYEAGVPLTLPAAVDLALCRNAQVHGAWAGIRLQAAGVGEARAAFLPTLNAGLSRVHDRTAYPGASTPSGSLNSNTGSLNLSWRLFDFGGRAAGQRSAQALLDAALANRDAVLQKTLAATVSAYFDAQTARANVRMREEYRALANETVLATQRRAQRGLGSHSDTLQATSALAKAALGASRADGEFQKAHAVLVYTLGLPAEAGVVLDDEADAPVAGLGEDLHTWLALAQARHPAIMAAQAQLAAARERVAVSESEGRPSIDLTANIYQNGRPNQGLSAASTRETLVGISLNIPLFDGFARRYKVRGALAQAGQREAEAQDVKQQTLMELVKTHAEASTALANLAASQAWLDAARDAQASVQRKFGLGAADILEMLNTQSALLEAQQERIRCQAEWRSARLRLLASAGVLGREAIAGR</sequence>
<dbReference type="PIRSF" id="PIRSF001892">
    <property type="entry name" value="CyaE"/>
    <property type="match status" value="1"/>
</dbReference>
<dbReference type="Gene3D" id="1.20.1600.10">
    <property type="entry name" value="Outer membrane efflux proteins (OEP)"/>
    <property type="match status" value="1"/>
</dbReference>
<proteinExistence type="inferred from homology"/>
<accession>A0ABZ2GGE7</accession>
<dbReference type="SUPFAM" id="SSF56954">
    <property type="entry name" value="Outer membrane efflux proteins (OEP)"/>
    <property type="match status" value="1"/>
</dbReference>
<organism evidence="9 10">
    <name type="scientific">Janthinobacterium aestuarii</name>
    <dbReference type="NCBI Taxonomy" id="2985511"/>
    <lineage>
        <taxon>Bacteria</taxon>
        <taxon>Pseudomonadati</taxon>
        <taxon>Pseudomonadota</taxon>
        <taxon>Betaproteobacteria</taxon>
        <taxon>Burkholderiales</taxon>
        <taxon>Oxalobacteraceae</taxon>
        <taxon>Janthinobacterium</taxon>
    </lineage>
</organism>
<keyword evidence="7" id="KW-0204">Cytolysis</keyword>
<keyword evidence="8" id="KW-0732">Signal</keyword>
<keyword evidence="7" id="KW-0354">Hemolysis</keyword>
<dbReference type="InterPro" id="IPR003423">
    <property type="entry name" value="OMP_efflux"/>
</dbReference>
<reference evidence="9 10" key="1">
    <citation type="submission" date="2024-01" db="EMBL/GenBank/DDBJ databases">
        <title>Draft genome sequences of nine bacterial species from freshwater ponds near Washington, DC.</title>
        <authorList>
            <person name="Pavloudi C."/>
            <person name="Oliver L."/>
            <person name="Slattery K."/>
            <person name="Lissner G."/>
            <person name="Saw J.H."/>
        </authorList>
    </citation>
    <scope>NUCLEOTIDE SEQUENCE [LARGE SCALE GENOMIC DNA]</scope>
    <source>
        <strain evidence="10">TB1-E2</strain>
    </source>
</reference>
<keyword evidence="4" id="KW-0812">Transmembrane</keyword>
<gene>
    <name evidence="9" type="ORF">OPV09_15030</name>
</gene>
<keyword evidence="5 7" id="KW-0472">Membrane</keyword>
<dbReference type="Pfam" id="PF02321">
    <property type="entry name" value="OEP"/>
    <property type="match status" value="2"/>
</dbReference>
<keyword evidence="10" id="KW-1185">Reference proteome</keyword>
<evidence type="ECO:0000256" key="8">
    <source>
        <dbReference type="SAM" id="SignalP"/>
    </source>
</evidence>
<evidence type="ECO:0000256" key="2">
    <source>
        <dbReference type="ARBA" id="ARBA00022448"/>
    </source>
</evidence>
<keyword evidence="3" id="KW-1134">Transmembrane beta strand</keyword>
<dbReference type="Proteomes" id="UP001373909">
    <property type="component" value="Chromosome"/>
</dbReference>
<dbReference type="EMBL" id="CP142523">
    <property type="protein sequence ID" value="WWO44035.1"/>
    <property type="molecule type" value="Genomic_DNA"/>
</dbReference>
<evidence type="ECO:0000313" key="10">
    <source>
        <dbReference type="Proteomes" id="UP001373909"/>
    </source>
</evidence>
<comment type="function">
    <text evidence="7">CyaE is necessary for transport of calmodulin-sensitive adenylate cyclase-hemolysin (cyclolysin).</text>
</comment>
<evidence type="ECO:0000256" key="1">
    <source>
        <dbReference type="ARBA" id="ARBA00007613"/>
    </source>
</evidence>
<comment type="subcellular location">
    <subcellularLocation>
        <location evidence="7">Cell outer membrane</location>
        <topology evidence="7">Peripheral membrane protein</topology>
    </subcellularLocation>
</comment>
<evidence type="ECO:0000256" key="6">
    <source>
        <dbReference type="ARBA" id="ARBA00023237"/>
    </source>
</evidence>
<name>A0ABZ2GGE7_9BURK</name>
<dbReference type="PANTHER" id="PTHR30026:SF20">
    <property type="entry name" value="OUTER MEMBRANE PROTEIN TOLC"/>
    <property type="match status" value="1"/>
</dbReference>
<dbReference type="RefSeq" id="WP_338678626.1">
    <property type="nucleotide sequence ID" value="NZ_CP142523.1"/>
</dbReference>
<evidence type="ECO:0000256" key="4">
    <source>
        <dbReference type="ARBA" id="ARBA00022692"/>
    </source>
</evidence>
<dbReference type="InterPro" id="IPR028351">
    <property type="entry name" value="CyaE"/>
</dbReference>
<evidence type="ECO:0000256" key="5">
    <source>
        <dbReference type="ARBA" id="ARBA00023136"/>
    </source>
</evidence>
<feature type="signal peptide" evidence="8">
    <location>
        <begin position="1"/>
        <end position="26"/>
    </location>
</feature>
<feature type="chain" id="PRO_5045977774" description="Protein CyaE" evidence="8">
    <location>
        <begin position="27"/>
        <end position="454"/>
    </location>
</feature>
<keyword evidence="2 7" id="KW-0813">Transport</keyword>
<dbReference type="PANTHER" id="PTHR30026">
    <property type="entry name" value="OUTER MEMBRANE PROTEIN TOLC"/>
    <property type="match status" value="1"/>
</dbReference>